<keyword evidence="2" id="KW-0808">Transferase</keyword>
<evidence type="ECO:0000259" key="1">
    <source>
        <dbReference type="Pfam" id="PF08241"/>
    </source>
</evidence>
<dbReference type="GO" id="GO:0008757">
    <property type="term" value="F:S-adenosylmethionine-dependent methyltransferase activity"/>
    <property type="evidence" value="ECO:0007669"/>
    <property type="project" value="InterPro"/>
</dbReference>
<dbReference type="InterPro" id="IPR029063">
    <property type="entry name" value="SAM-dependent_MTases_sf"/>
</dbReference>
<dbReference type="Pfam" id="PF08241">
    <property type="entry name" value="Methyltransf_11"/>
    <property type="match status" value="1"/>
</dbReference>
<keyword evidence="2" id="KW-0489">Methyltransferase</keyword>
<gene>
    <name evidence="2" type="ORF">A3G54_04345</name>
</gene>
<sequence length="189" mass="22365">MNREKKLNIGCGEFKKNDYINMDWDPRVAPDVVHDLNKFPYPFSDNEFDRIEADHVLEHLEDPLRAMQELHRISENNAIIFIRVPHFSRGFTHPEHKRGFDVTFPYYFNPSFKGGYRGYEFTVKKIKLSWFAQFYLKKTVLSKFAYYMARGIGIILDGLANLSPVICARIWCFWVGGFEEISFEFMVKK</sequence>
<dbReference type="AlphaFoldDB" id="A0A1F5Y0Z8"/>
<organism evidence="2 3">
    <name type="scientific">Candidatus Giovannonibacteria bacterium RIFCSPLOWO2_12_FULL_44_15</name>
    <dbReference type="NCBI Taxonomy" id="1798364"/>
    <lineage>
        <taxon>Bacteria</taxon>
        <taxon>Candidatus Giovannoniibacteriota</taxon>
    </lineage>
</organism>
<name>A0A1F5Y0Z8_9BACT</name>
<evidence type="ECO:0000313" key="2">
    <source>
        <dbReference type="EMBL" id="OGF93752.1"/>
    </source>
</evidence>
<feature type="domain" description="Methyltransferase type 11" evidence="1">
    <location>
        <begin position="32"/>
        <end position="81"/>
    </location>
</feature>
<evidence type="ECO:0000313" key="3">
    <source>
        <dbReference type="Proteomes" id="UP000178894"/>
    </source>
</evidence>
<dbReference type="Proteomes" id="UP000178894">
    <property type="component" value="Unassembled WGS sequence"/>
</dbReference>
<dbReference type="STRING" id="1798364.A3G54_04345"/>
<dbReference type="InterPro" id="IPR013216">
    <property type="entry name" value="Methyltransf_11"/>
</dbReference>
<dbReference type="GO" id="GO:0032259">
    <property type="term" value="P:methylation"/>
    <property type="evidence" value="ECO:0007669"/>
    <property type="project" value="UniProtKB-KW"/>
</dbReference>
<dbReference type="EMBL" id="MFIQ01000006">
    <property type="protein sequence ID" value="OGF93752.1"/>
    <property type="molecule type" value="Genomic_DNA"/>
</dbReference>
<proteinExistence type="predicted"/>
<dbReference type="SUPFAM" id="SSF53335">
    <property type="entry name" value="S-adenosyl-L-methionine-dependent methyltransferases"/>
    <property type="match status" value="1"/>
</dbReference>
<reference evidence="2 3" key="1">
    <citation type="journal article" date="2016" name="Nat. Commun.">
        <title>Thousands of microbial genomes shed light on interconnected biogeochemical processes in an aquifer system.</title>
        <authorList>
            <person name="Anantharaman K."/>
            <person name="Brown C.T."/>
            <person name="Hug L.A."/>
            <person name="Sharon I."/>
            <person name="Castelle C.J."/>
            <person name="Probst A.J."/>
            <person name="Thomas B.C."/>
            <person name="Singh A."/>
            <person name="Wilkins M.J."/>
            <person name="Karaoz U."/>
            <person name="Brodie E.L."/>
            <person name="Williams K.H."/>
            <person name="Hubbard S.S."/>
            <person name="Banfield J.F."/>
        </authorList>
    </citation>
    <scope>NUCLEOTIDE SEQUENCE [LARGE SCALE GENOMIC DNA]</scope>
</reference>
<comment type="caution">
    <text evidence="2">The sequence shown here is derived from an EMBL/GenBank/DDBJ whole genome shotgun (WGS) entry which is preliminary data.</text>
</comment>
<dbReference type="Gene3D" id="3.40.50.150">
    <property type="entry name" value="Vaccinia Virus protein VP39"/>
    <property type="match status" value="1"/>
</dbReference>
<protein>
    <submittedName>
        <fullName evidence="2">Methyltransferase type 11</fullName>
    </submittedName>
</protein>
<accession>A0A1F5Y0Z8</accession>